<evidence type="ECO:0000256" key="2">
    <source>
        <dbReference type="ARBA" id="ARBA00012452"/>
    </source>
</evidence>
<dbReference type="HOGENOM" id="CLU_011226_15_4_1"/>
<dbReference type="PANTHER" id="PTHR44051">
    <property type="entry name" value="GLUTATHIONE S-TRANSFERASE-RELATED"/>
    <property type="match status" value="1"/>
</dbReference>
<feature type="region of interest" description="Disordered" evidence="5">
    <location>
        <begin position="1"/>
        <end position="20"/>
    </location>
</feature>
<evidence type="ECO:0000259" key="6">
    <source>
        <dbReference type="PROSITE" id="PS50404"/>
    </source>
</evidence>
<dbReference type="InterPro" id="IPR036282">
    <property type="entry name" value="Glutathione-S-Trfase_C_sf"/>
</dbReference>
<evidence type="ECO:0000313" key="7">
    <source>
        <dbReference type="EMBL" id="KDR67338.1"/>
    </source>
</evidence>
<dbReference type="STRING" id="685588.A0A067SKN6"/>
<dbReference type="SUPFAM" id="SSF47616">
    <property type="entry name" value="GST C-terminal domain-like"/>
    <property type="match status" value="1"/>
</dbReference>
<gene>
    <name evidence="7" type="ORF">GALMADRAFT_258303</name>
</gene>
<feature type="domain" description="GST N-terminal" evidence="6">
    <location>
        <begin position="21"/>
        <end position="102"/>
    </location>
</feature>
<evidence type="ECO:0000256" key="1">
    <source>
        <dbReference type="ARBA" id="ARBA00007409"/>
    </source>
</evidence>
<dbReference type="GO" id="GO:0004602">
    <property type="term" value="F:glutathione peroxidase activity"/>
    <property type="evidence" value="ECO:0007669"/>
    <property type="project" value="UniProtKB-ARBA"/>
</dbReference>
<dbReference type="Gene3D" id="1.20.1050.10">
    <property type="match status" value="1"/>
</dbReference>
<dbReference type="Proteomes" id="UP000027222">
    <property type="component" value="Unassembled WGS sequence"/>
</dbReference>
<dbReference type="GO" id="GO:0004364">
    <property type="term" value="F:glutathione transferase activity"/>
    <property type="evidence" value="ECO:0007669"/>
    <property type="project" value="UniProtKB-EC"/>
</dbReference>
<dbReference type="AlphaFoldDB" id="A0A067SKN6"/>
<dbReference type="GO" id="GO:0005737">
    <property type="term" value="C:cytoplasm"/>
    <property type="evidence" value="ECO:0007669"/>
    <property type="project" value="UniProtKB-ARBA"/>
</dbReference>
<reference evidence="8" key="1">
    <citation type="journal article" date="2014" name="Proc. Natl. Acad. Sci. U.S.A.">
        <title>Extensive sampling of basidiomycete genomes demonstrates inadequacy of the white-rot/brown-rot paradigm for wood decay fungi.</title>
        <authorList>
            <person name="Riley R."/>
            <person name="Salamov A.A."/>
            <person name="Brown D.W."/>
            <person name="Nagy L.G."/>
            <person name="Floudas D."/>
            <person name="Held B.W."/>
            <person name="Levasseur A."/>
            <person name="Lombard V."/>
            <person name="Morin E."/>
            <person name="Otillar R."/>
            <person name="Lindquist E.A."/>
            <person name="Sun H."/>
            <person name="LaButti K.M."/>
            <person name="Schmutz J."/>
            <person name="Jabbour D."/>
            <person name="Luo H."/>
            <person name="Baker S.E."/>
            <person name="Pisabarro A.G."/>
            <person name="Walton J.D."/>
            <person name="Blanchette R.A."/>
            <person name="Henrissat B."/>
            <person name="Martin F."/>
            <person name="Cullen D."/>
            <person name="Hibbett D.S."/>
            <person name="Grigoriev I.V."/>
        </authorList>
    </citation>
    <scope>NUCLEOTIDE SEQUENCE [LARGE SCALE GENOMIC DNA]</scope>
    <source>
        <strain evidence="8">CBS 339.88</strain>
    </source>
</reference>
<protein>
    <recommendedName>
        <fullName evidence="2">glutathione transferase</fullName>
        <ecNumber evidence="2">2.5.1.18</ecNumber>
    </recommendedName>
</protein>
<evidence type="ECO:0000256" key="4">
    <source>
        <dbReference type="ARBA" id="ARBA00047960"/>
    </source>
</evidence>
<dbReference type="Gene3D" id="3.40.30.10">
    <property type="entry name" value="Glutaredoxin"/>
    <property type="match status" value="1"/>
</dbReference>
<dbReference type="PROSITE" id="PS50404">
    <property type="entry name" value="GST_NTER"/>
    <property type="match status" value="1"/>
</dbReference>
<dbReference type="SUPFAM" id="SSF52833">
    <property type="entry name" value="Thioredoxin-like"/>
    <property type="match status" value="1"/>
</dbReference>
<dbReference type="SFLD" id="SFLDS00019">
    <property type="entry name" value="Glutathione_Transferase_(cytos"/>
    <property type="match status" value="1"/>
</dbReference>
<evidence type="ECO:0000256" key="5">
    <source>
        <dbReference type="SAM" id="MobiDB-lite"/>
    </source>
</evidence>
<name>A0A067SKN6_GALM3</name>
<accession>A0A067SKN6</accession>
<comment type="similarity">
    <text evidence="1">Belongs to the GST superfamily.</text>
</comment>
<keyword evidence="3" id="KW-0808">Transferase</keyword>
<comment type="catalytic activity">
    <reaction evidence="4">
        <text>RX + glutathione = an S-substituted glutathione + a halide anion + H(+)</text>
        <dbReference type="Rhea" id="RHEA:16437"/>
        <dbReference type="ChEBI" id="CHEBI:15378"/>
        <dbReference type="ChEBI" id="CHEBI:16042"/>
        <dbReference type="ChEBI" id="CHEBI:17792"/>
        <dbReference type="ChEBI" id="CHEBI:57925"/>
        <dbReference type="ChEBI" id="CHEBI:90779"/>
        <dbReference type="EC" id="2.5.1.18"/>
    </reaction>
</comment>
<proteinExistence type="inferred from homology"/>
<dbReference type="EMBL" id="KL142415">
    <property type="protein sequence ID" value="KDR67338.1"/>
    <property type="molecule type" value="Genomic_DNA"/>
</dbReference>
<dbReference type="InterPro" id="IPR004045">
    <property type="entry name" value="Glutathione_S-Trfase_N"/>
</dbReference>
<dbReference type="SFLD" id="SFLDG00358">
    <property type="entry name" value="Main_(cytGST)"/>
    <property type="match status" value="1"/>
</dbReference>
<dbReference type="OrthoDB" id="2098326at2759"/>
<organism evidence="7 8">
    <name type="scientific">Galerina marginata (strain CBS 339.88)</name>
    <dbReference type="NCBI Taxonomy" id="685588"/>
    <lineage>
        <taxon>Eukaryota</taxon>
        <taxon>Fungi</taxon>
        <taxon>Dikarya</taxon>
        <taxon>Basidiomycota</taxon>
        <taxon>Agaricomycotina</taxon>
        <taxon>Agaricomycetes</taxon>
        <taxon>Agaricomycetidae</taxon>
        <taxon>Agaricales</taxon>
        <taxon>Agaricineae</taxon>
        <taxon>Strophariaceae</taxon>
        <taxon>Galerina</taxon>
    </lineage>
</organism>
<keyword evidence="8" id="KW-1185">Reference proteome</keyword>
<sequence>MADSSFQDPQPTTELPTQSKKPTIIVHHLENSRSQRILWLLEELEIPYDLKKYKRTAQRLAPKELLDVHPLGKSPVITDGDVTLAESGAIVEYLITKYGGEKAKVPESGWVDNLYFTHYPEGSVQPILVRRLLFRLIPQNLPALIRPIAKSIFNNLDQRLNVPELERHGKLIEAHLEKTKGWFAGGDTLTSADYMMGFTLEIFMDRAPEFAGPRIKEYVKQIQDRPAYKKGLEKGGEYVYLLK</sequence>
<dbReference type="InterPro" id="IPR040079">
    <property type="entry name" value="Glutathione_S-Trfase"/>
</dbReference>
<dbReference type="Pfam" id="PF02798">
    <property type="entry name" value="GST_N"/>
    <property type="match status" value="1"/>
</dbReference>
<dbReference type="PANTHER" id="PTHR44051:SF9">
    <property type="entry name" value="GLUTATHIONE S-TRANSFERASE 1"/>
    <property type="match status" value="1"/>
</dbReference>
<dbReference type="InterPro" id="IPR036249">
    <property type="entry name" value="Thioredoxin-like_sf"/>
</dbReference>
<dbReference type="FunFam" id="3.40.30.10:FF:000156">
    <property type="entry name" value="Glutathione S-transferase 1"/>
    <property type="match status" value="1"/>
</dbReference>
<dbReference type="CDD" id="cd03046">
    <property type="entry name" value="GST_N_GTT1_like"/>
    <property type="match status" value="1"/>
</dbReference>
<dbReference type="EC" id="2.5.1.18" evidence="2"/>
<evidence type="ECO:0000313" key="8">
    <source>
        <dbReference type="Proteomes" id="UP000027222"/>
    </source>
</evidence>
<evidence type="ECO:0000256" key="3">
    <source>
        <dbReference type="ARBA" id="ARBA00022679"/>
    </source>
</evidence>